<dbReference type="Gramene" id="TraesMAC5D03G03166120.1">
    <property type="protein sequence ID" value="TraesMAC5D03G03166120.1.CDS1"/>
    <property type="gene ID" value="TraesMAC5D03G03166120"/>
</dbReference>
<evidence type="ECO:0000313" key="2">
    <source>
        <dbReference type="EnsemblPlants" id="TraesCS5D02G350200.1.cds1"/>
    </source>
</evidence>
<dbReference type="Gramene" id="TraesRN5D0100830100.1">
    <property type="protein sequence ID" value="TraesRN5D0100830100.1"/>
    <property type="gene ID" value="TraesRN5D0100830100"/>
</dbReference>
<evidence type="ECO:0000313" key="3">
    <source>
        <dbReference type="Proteomes" id="UP000019116"/>
    </source>
</evidence>
<dbReference type="Gramene" id="TraesWEE_scaffold_098014_01G000500.1">
    <property type="protein sequence ID" value="TraesWEE_scaffold_098014_01G000500.1"/>
    <property type="gene ID" value="TraesWEE_scaffold_098014_01G000500"/>
</dbReference>
<name>A0A3B6MWN1_WHEAT</name>
<reference evidence="2" key="1">
    <citation type="submission" date="2018-08" db="EMBL/GenBank/DDBJ databases">
        <authorList>
            <person name="Rossello M."/>
        </authorList>
    </citation>
    <scope>NUCLEOTIDE SEQUENCE [LARGE SCALE GENOMIC DNA]</scope>
    <source>
        <strain evidence="2">cv. Chinese Spring</strain>
    </source>
</reference>
<dbReference type="Gramene" id="TraesROB_scaffold_069537_01G000100.1">
    <property type="protein sequence ID" value="TraesROB_scaffold_069537_01G000100.1"/>
    <property type="gene ID" value="TraesROB_scaffold_069537_01G000100"/>
</dbReference>
<dbReference type="PANTHER" id="PTHR31175:SF72">
    <property type="entry name" value="AUXIN INDUCED PROTEIN"/>
    <property type="match status" value="1"/>
</dbReference>
<dbReference type="Gramene" id="TraesNOR5D03G03196900.1">
    <property type="protein sequence ID" value="TraesNOR5D03G03196900.1.CDS1"/>
    <property type="gene ID" value="TraesNOR5D03G03196900"/>
</dbReference>
<dbReference type="PaxDb" id="4565-Traes_5DL_462BFDCC5.1"/>
<dbReference type="Gramene" id="TraesKAR5D01G0315240.1">
    <property type="protein sequence ID" value="cds.TraesKAR5D01G0315240.1"/>
    <property type="gene ID" value="TraesKAR5D01G0315240"/>
</dbReference>
<comment type="similarity">
    <text evidence="1">Belongs to the ARG7 family.</text>
</comment>
<dbReference type="Gramene" id="TraesJUL5D03G03192290.1">
    <property type="protein sequence ID" value="TraesJUL5D03G03192290.1.CDS1"/>
    <property type="gene ID" value="TraesJUL5D03G03192290"/>
</dbReference>
<dbReference type="OrthoDB" id="1936278at2759"/>
<dbReference type="AlphaFoldDB" id="A0A3B6MWN1"/>
<dbReference type="OMA" id="ASKQIGC"/>
<dbReference type="Gramene" id="TraesLDM5D03G03172110.1">
    <property type="protein sequence ID" value="TraesLDM5D03G03172110.1.CDS1"/>
    <property type="gene ID" value="TraesLDM5D03G03172110"/>
</dbReference>
<sequence>MYTANGRRFEVALVYLSTTIFSELLRMSQEAFGFASDDKITLRCDAGVMEYVMCLLRRNASVEVENALLISMVTSCHYTGCAIPTVGASKQIGCL</sequence>
<dbReference type="Proteomes" id="UP000019116">
    <property type="component" value="Chromosome 5D"/>
</dbReference>
<dbReference type="Gramene" id="TraesCS5D03G0791300.1">
    <property type="protein sequence ID" value="TraesCS5D03G0791300.1.CDS1"/>
    <property type="gene ID" value="TraesCS5D03G0791300"/>
</dbReference>
<dbReference type="PANTHER" id="PTHR31175">
    <property type="entry name" value="AUXIN-RESPONSIVE FAMILY PROTEIN"/>
    <property type="match status" value="1"/>
</dbReference>
<dbReference type="Gramene" id="TraesARI5D03G03121040.1">
    <property type="protein sequence ID" value="TraesARI5D03G03121040.1.CDS1"/>
    <property type="gene ID" value="TraesARI5D03G03121040"/>
</dbReference>
<dbReference type="Pfam" id="PF02519">
    <property type="entry name" value="Auxin_inducible"/>
    <property type="match status" value="1"/>
</dbReference>
<keyword evidence="3" id="KW-1185">Reference proteome</keyword>
<evidence type="ECO:0008006" key="4">
    <source>
        <dbReference type="Google" id="ProtNLM"/>
    </source>
</evidence>
<dbReference type="Gramene" id="TraesCAD_scaffold_080926_01G000100.1">
    <property type="protein sequence ID" value="TraesCAD_scaffold_080926_01G000100.1"/>
    <property type="gene ID" value="TraesCAD_scaffold_080926_01G000100"/>
</dbReference>
<dbReference type="Gramene" id="TraesCLE_scaffold_071806_01G000100.1">
    <property type="protein sequence ID" value="TraesCLE_scaffold_071806_01G000100.1"/>
    <property type="gene ID" value="TraesCLE_scaffold_071806_01G000100"/>
</dbReference>
<dbReference type="Gramene" id="TraesSYM5D03G03107680.1">
    <property type="protein sequence ID" value="TraesSYM5D03G03107680.1.CDS1"/>
    <property type="gene ID" value="TraesSYM5D03G03107680"/>
</dbReference>
<evidence type="ECO:0000256" key="1">
    <source>
        <dbReference type="ARBA" id="ARBA00006974"/>
    </source>
</evidence>
<dbReference type="EnsemblPlants" id="TraesCS5D02G350200.1">
    <property type="protein sequence ID" value="TraesCS5D02G350200.1.cds1"/>
    <property type="gene ID" value="TraesCS5D02G350200"/>
</dbReference>
<dbReference type="InterPro" id="IPR003676">
    <property type="entry name" value="SAUR_fam"/>
</dbReference>
<dbReference type="Gramene" id="TraesJAG5D03G03164570.1">
    <property type="protein sequence ID" value="TraesJAG5D03G03164570.1.CDS1"/>
    <property type="gene ID" value="TraesJAG5D03G03164570"/>
</dbReference>
<reference evidence="2" key="2">
    <citation type="submission" date="2018-10" db="UniProtKB">
        <authorList>
            <consortium name="EnsemblPlants"/>
        </authorList>
    </citation>
    <scope>IDENTIFICATION</scope>
</reference>
<dbReference type="Gramene" id="TraesSTA5D03G03158260.1">
    <property type="protein sequence ID" value="TraesSTA5D03G03158260.1.CDS1"/>
    <property type="gene ID" value="TraesSTA5D03G03158260"/>
</dbReference>
<protein>
    <recommendedName>
        <fullName evidence="4">Auxin-responsive protein</fullName>
    </recommendedName>
</protein>
<dbReference type="Gramene" id="TraesLAC5D03G03122940.1">
    <property type="protein sequence ID" value="TraesLAC5D03G03122940.1.CDS1"/>
    <property type="gene ID" value="TraesLAC5D03G03122940"/>
</dbReference>
<dbReference type="GO" id="GO:0009733">
    <property type="term" value="P:response to auxin"/>
    <property type="evidence" value="ECO:0007669"/>
    <property type="project" value="InterPro"/>
</dbReference>
<organism evidence="2">
    <name type="scientific">Triticum aestivum</name>
    <name type="common">Wheat</name>
    <dbReference type="NCBI Taxonomy" id="4565"/>
    <lineage>
        <taxon>Eukaryota</taxon>
        <taxon>Viridiplantae</taxon>
        <taxon>Streptophyta</taxon>
        <taxon>Embryophyta</taxon>
        <taxon>Tracheophyta</taxon>
        <taxon>Spermatophyta</taxon>
        <taxon>Magnoliopsida</taxon>
        <taxon>Liliopsida</taxon>
        <taxon>Poales</taxon>
        <taxon>Poaceae</taxon>
        <taxon>BOP clade</taxon>
        <taxon>Pooideae</taxon>
        <taxon>Triticodae</taxon>
        <taxon>Triticeae</taxon>
        <taxon>Triticinae</taxon>
        <taxon>Triticum</taxon>
    </lineage>
</organism>
<accession>A0A3B6MWN1</accession>
<dbReference type="Gramene" id="TraesCS5D02G350200.1">
    <property type="protein sequence ID" value="TraesCS5D02G350200.1.cds1"/>
    <property type="gene ID" value="TraesCS5D02G350200"/>
</dbReference>
<proteinExistence type="inferred from homology"/>